<dbReference type="EMBL" id="CP003360">
    <property type="protein sequence ID" value="AFM26470.1"/>
    <property type="molecule type" value="Genomic_DNA"/>
</dbReference>
<dbReference type="EC" id="3.5.1.9" evidence="4"/>
<keyword evidence="6" id="KW-0479">Metal-binding</keyword>
<comment type="catalytic activity">
    <reaction evidence="10">
        <text>N-formyl-L-kynurenine + H2O = L-kynurenine + formate + H(+)</text>
        <dbReference type="Rhea" id="RHEA:13009"/>
        <dbReference type="ChEBI" id="CHEBI:15377"/>
        <dbReference type="ChEBI" id="CHEBI:15378"/>
        <dbReference type="ChEBI" id="CHEBI:15740"/>
        <dbReference type="ChEBI" id="CHEBI:57959"/>
        <dbReference type="ChEBI" id="CHEBI:58629"/>
        <dbReference type="EC" id="3.5.1.9"/>
    </reaction>
</comment>
<dbReference type="GO" id="GO:0019441">
    <property type="term" value="P:L-tryptophan catabolic process to kynurenine"/>
    <property type="evidence" value="ECO:0007669"/>
    <property type="project" value="InterPro"/>
</dbReference>
<protein>
    <recommendedName>
        <fullName evidence="5">Kynurenine formamidase</fullName>
        <ecNumber evidence="4">3.5.1.9</ecNumber>
    </recommendedName>
</protein>
<dbReference type="PANTHER" id="PTHR31118:SF12">
    <property type="entry name" value="CYCLASE-LIKE PROTEIN 2"/>
    <property type="match status" value="1"/>
</dbReference>
<evidence type="ECO:0000256" key="8">
    <source>
        <dbReference type="ARBA" id="ARBA00022833"/>
    </source>
</evidence>
<evidence type="ECO:0000256" key="6">
    <source>
        <dbReference type="ARBA" id="ARBA00022723"/>
    </source>
</evidence>
<dbReference type="eggNOG" id="COG1878">
    <property type="taxonomic scope" value="Bacteria"/>
</dbReference>
<dbReference type="Gene3D" id="3.50.30.50">
    <property type="entry name" value="Putative cyclase"/>
    <property type="match status" value="1"/>
</dbReference>
<evidence type="ECO:0000256" key="1">
    <source>
        <dbReference type="ARBA" id="ARBA00001947"/>
    </source>
</evidence>
<name>I4CA79_DESTA</name>
<evidence type="ECO:0000256" key="3">
    <source>
        <dbReference type="ARBA" id="ARBA00011738"/>
    </source>
</evidence>
<dbReference type="InterPro" id="IPR007325">
    <property type="entry name" value="KFase/CYL"/>
</dbReference>
<proteinExistence type="predicted"/>
<dbReference type="GO" id="GO:0046872">
    <property type="term" value="F:metal ion binding"/>
    <property type="evidence" value="ECO:0007669"/>
    <property type="project" value="UniProtKB-KW"/>
</dbReference>
<organism evidence="12 13">
    <name type="scientific">Desulfomonile tiedjei (strain ATCC 49306 / DSM 6799 / DCB-1)</name>
    <dbReference type="NCBI Taxonomy" id="706587"/>
    <lineage>
        <taxon>Bacteria</taxon>
        <taxon>Pseudomonadati</taxon>
        <taxon>Thermodesulfobacteriota</taxon>
        <taxon>Desulfomonilia</taxon>
        <taxon>Desulfomonilales</taxon>
        <taxon>Desulfomonilaceae</taxon>
        <taxon>Desulfomonile</taxon>
    </lineage>
</organism>
<comment type="subunit">
    <text evidence="3">Homodimer.</text>
</comment>
<evidence type="ECO:0000313" key="12">
    <source>
        <dbReference type="EMBL" id="AFM26470.1"/>
    </source>
</evidence>
<evidence type="ECO:0000256" key="7">
    <source>
        <dbReference type="ARBA" id="ARBA00022801"/>
    </source>
</evidence>
<evidence type="ECO:0000256" key="9">
    <source>
        <dbReference type="ARBA" id="ARBA00023079"/>
    </source>
</evidence>
<evidence type="ECO:0000256" key="5">
    <source>
        <dbReference type="ARBA" id="ARBA00014889"/>
    </source>
</evidence>
<dbReference type="OrthoDB" id="7067800at2"/>
<comment type="cofactor">
    <cofactor evidence="1">
        <name>Zn(2+)</name>
        <dbReference type="ChEBI" id="CHEBI:29105"/>
    </cofactor>
</comment>
<dbReference type="GO" id="GO:0004061">
    <property type="term" value="F:arylformamidase activity"/>
    <property type="evidence" value="ECO:0007669"/>
    <property type="project" value="UniProtKB-EC"/>
</dbReference>
<dbReference type="FunFam" id="3.50.30.50:FF:000001">
    <property type="entry name" value="Kynurenine formamidase"/>
    <property type="match status" value="1"/>
</dbReference>
<keyword evidence="9" id="KW-0823">Tryptophan catabolism</keyword>
<accession>I4CA79</accession>
<evidence type="ECO:0000256" key="11">
    <source>
        <dbReference type="ARBA" id="ARBA00060547"/>
    </source>
</evidence>
<evidence type="ECO:0000313" key="13">
    <source>
        <dbReference type="Proteomes" id="UP000006055"/>
    </source>
</evidence>
<evidence type="ECO:0000256" key="4">
    <source>
        <dbReference type="ARBA" id="ARBA00012930"/>
    </source>
</evidence>
<dbReference type="STRING" id="706587.Desti_3828"/>
<sequence length="208" mass="22861">MPLYDATLALHEKMAIFPGDPPFKMTPLFQTTMGDKFNLSTITMGTHTGTHVDPPAHYLNWGYTVDEIPLETLIGPGKILDLTGHPELNRDVLHSCDLKGVARVFFKTDNSRKLLEPDFHENYVSLTKDGASYLSESGIRMVGTDYFSIETYHSSAAEVHHILLQAGILVVESLNLGHIPAGPCTIYCLPLKILGADGAPARVLIEMD</sequence>
<evidence type="ECO:0000256" key="2">
    <source>
        <dbReference type="ARBA" id="ARBA00002204"/>
    </source>
</evidence>
<keyword evidence="8" id="KW-0862">Zinc</keyword>
<dbReference type="Proteomes" id="UP000006055">
    <property type="component" value="Chromosome"/>
</dbReference>
<reference evidence="13" key="1">
    <citation type="submission" date="2012-06" db="EMBL/GenBank/DDBJ databases">
        <title>Complete sequence of chromosome of Desulfomonile tiedjei DSM 6799.</title>
        <authorList>
            <person name="Lucas S."/>
            <person name="Copeland A."/>
            <person name="Lapidus A."/>
            <person name="Glavina del Rio T."/>
            <person name="Dalin E."/>
            <person name="Tice H."/>
            <person name="Bruce D."/>
            <person name="Goodwin L."/>
            <person name="Pitluck S."/>
            <person name="Peters L."/>
            <person name="Ovchinnikova G."/>
            <person name="Zeytun A."/>
            <person name="Lu M."/>
            <person name="Kyrpides N."/>
            <person name="Mavromatis K."/>
            <person name="Ivanova N."/>
            <person name="Brettin T."/>
            <person name="Detter J.C."/>
            <person name="Han C."/>
            <person name="Larimer F."/>
            <person name="Land M."/>
            <person name="Hauser L."/>
            <person name="Markowitz V."/>
            <person name="Cheng J.-F."/>
            <person name="Hugenholtz P."/>
            <person name="Woyke T."/>
            <person name="Wu D."/>
            <person name="Spring S."/>
            <person name="Schroeder M."/>
            <person name="Brambilla E."/>
            <person name="Klenk H.-P."/>
            <person name="Eisen J.A."/>
        </authorList>
    </citation>
    <scope>NUCLEOTIDE SEQUENCE [LARGE SCALE GENOMIC DNA]</scope>
    <source>
        <strain evidence="13">ATCC 49306 / DSM 6799 / DCB-1</strain>
    </source>
</reference>
<comment type="pathway">
    <text evidence="11">Amino-acid degradation; L-tryptophan degradation via kynurenine pathway; L-kynurenine from L-tryptophan: step 2/2.</text>
</comment>
<dbReference type="Pfam" id="PF04199">
    <property type="entry name" value="Cyclase"/>
    <property type="match status" value="1"/>
</dbReference>
<keyword evidence="7 12" id="KW-0378">Hydrolase</keyword>
<dbReference type="AlphaFoldDB" id="I4CA79"/>
<keyword evidence="13" id="KW-1185">Reference proteome</keyword>
<dbReference type="KEGG" id="dti:Desti_3828"/>
<dbReference type="RefSeq" id="WP_014811596.1">
    <property type="nucleotide sequence ID" value="NC_018025.1"/>
</dbReference>
<dbReference type="SUPFAM" id="SSF102198">
    <property type="entry name" value="Putative cyclase"/>
    <property type="match status" value="1"/>
</dbReference>
<evidence type="ECO:0000256" key="10">
    <source>
        <dbReference type="ARBA" id="ARBA00048496"/>
    </source>
</evidence>
<dbReference type="PANTHER" id="PTHR31118">
    <property type="entry name" value="CYCLASE-LIKE PROTEIN 2"/>
    <property type="match status" value="1"/>
</dbReference>
<comment type="function">
    <text evidence="2">Catalyzes the hydrolysis of N-formyl-L-kynurenine to L-kynurenine, the second step in the kynurenine pathway of tryptophan degradation.</text>
</comment>
<gene>
    <name evidence="12" type="ordered locus">Desti_3828</name>
</gene>
<dbReference type="InterPro" id="IPR037175">
    <property type="entry name" value="KFase_sf"/>
</dbReference>
<dbReference type="HOGENOM" id="CLU_030671_3_1_7"/>